<accession>A0A4Y2FJD9</accession>
<comment type="caution">
    <text evidence="2">The sequence shown here is derived from an EMBL/GenBank/DDBJ whole genome shotgun (WGS) entry which is preliminary data.</text>
</comment>
<dbReference type="EMBL" id="BGPR01000939">
    <property type="protein sequence ID" value="GBM40686.1"/>
    <property type="molecule type" value="Genomic_DNA"/>
</dbReference>
<dbReference type="Proteomes" id="UP000499080">
    <property type="component" value="Unassembled WGS sequence"/>
</dbReference>
<dbReference type="AlphaFoldDB" id="A0A4Y2FJD9"/>
<feature type="region of interest" description="Disordered" evidence="1">
    <location>
        <begin position="62"/>
        <end position="81"/>
    </location>
</feature>
<evidence type="ECO:0000313" key="3">
    <source>
        <dbReference type="Proteomes" id="UP000499080"/>
    </source>
</evidence>
<sequence length="101" mass="10841">MMPIRALLGATRKLTTSAVARSGHGHHGGVIGSNLPFDISNRTIKVRRSLCHAFSLHVSRNAASRDWSNGKNNSPPSCGLRESHAIIRADITGDDDPKQAC</sequence>
<evidence type="ECO:0000256" key="1">
    <source>
        <dbReference type="SAM" id="MobiDB-lite"/>
    </source>
</evidence>
<keyword evidence="3" id="KW-1185">Reference proteome</keyword>
<gene>
    <name evidence="2" type="ORF">AVEN_159661_1</name>
</gene>
<reference evidence="2 3" key="1">
    <citation type="journal article" date="2019" name="Sci. Rep.">
        <title>Orb-weaving spider Araneus ventricosus genome elucidates the spidroin gene catalogue.</title>
        <authorList>
            <person name="Kono N."/>
            <person name="Nakamura H."/>
            <person name="Ohtoshi R."/>
            <person name="Moran D.A.P."/>
            <person name="Shinohara A."/>
            <person name="Yoshida Y."/>
            <person name="Fujiwara M."/>
            <person name="Mori M."/>
            <person name="Tomita M."/>
            <person name="Arakawa K."/>
        </authorList>
    </citation>
    <scope>NUCLEOTIDE SEQUENCE [LARGE SCALE GENOMIC DNA]</scope>
</reference>
<name>A0A4Y2FJD9_ARAVE</name>
<organism evidence="2 3">
    <name type="scientific">Araneus ventricosus</name>
    <name type="common">Orbweaver spider</name>
    <name type="synonym">Epeira ventricosa</name>
    <dbReference type="NCBI Taxonomy" id="182803"/>
    <lineage>
        <taxon>Eukaryota</taxon>
        <taxon>Metazoa</taxon>
        <taxon>Ecdysozoa</taxon>
        <taxon>Arthropoda</taxon>
        <taxon>Chelicerata</taxon>
        <taxon>Arachnida</taxon>
        <taxon>Araneae</taxon>
        <taxon>Araneomorphae</taxon>
        <taxon>Entelegynae</taxon>
        <taxon>Araneoidea</taxon>
        <taxon>Araneidae</taxon>
        <taxon>Araneus</taxon>
    </lineage>
</organism>
<proteinExistence type="predicted"/>
<dbReference type="OrthoDB" id="6433059at2759"/>
<protein>
    <submittedName>
        <fullName evidence="2">Uncharacterized protein</fullName>
    </submittedName>
</protein>
<feature type="compositionally biased region" description="Polar residues" evidence="1">
    <location>
        <begin position="66"/>
        <end position="76"/>
    </location>
</feature>
<evidence type="ECO:0000313" key="2">
    <source>
        <dbReference type="EMBL" id="GBM40686.1"/>
    </source>
</evidence>